<evidence type="ECO:0000313" key="8">
    <source>
        <dbReference type="EMBL" id="EXB38863.1"/>
    </source>
</evidence>
<feature type="zinc finger region" description="C3H1-type" evidence="5">
    <location>
        <begin position="599"/>
        <end position="622"/>
    </location>
</feature>
<feature type="compositionally biased region" description="Basic and acidic residues" evidence="6">
    <location>
        <begin position="486"/>
        <end position="495"/>
    </location>
</feature>
<evidence type="ECO:0000256" key="3">
    <source>
        <dbReference type="ARBA" id="ARBA00022771"/>
    </source>
</evidence>
<dbReference type="GO" id="GO:0045892">
    <property type="term" value="P:negative regulation of DNA-templated transcription"/>
    <property type="evidence" value="ECO:0007669"/>
    <property type="project" value="InterPro"/>
</dbReference>
<accession>W9QS75</accession>
<evidence type="ECO:0000259" key="7">
    <source>
        <dbReference type="PROSITE" id="PS50103"/>
    </source>
</evidence>
<dbReference type="PANTHER" id="PTHR13119:SF12">
    <property type="entry name" value="PROTEIN SUPPRESSOR OF SABLE"/>
    <property type="match status" value="1"/>
</dbReference>
<feature type="compositionally biased region" description="Basic residues" evidence="6">
    <location>
        <begin position="496"/>
        <end position="525"/>
    </location>
</feature>
<dbReference type="PROSITE" id="PS00018">
    <property type="entry name" value="EF_HAND_1"/>
    <property type="match status" value="1"/>
</dbReference>
<feature type="domain" description="C3H1-type" evidence="7">
    <location>
        <begin position="599"/>
        <end position="622"/>
    </location>
</feature>
<keyword evidence="9" id="KW-1185">Reference proteome</keyword>
<feature type="region of interest" description="Disordered" evidence="6">
    <location>
        <begin position="486"/>
        <end position="525"/>
    </location>
</feature>
<dbReference type="EMBL" id="KE343704">
    <property type="protein sequence ID" value="EXB38863.1"/>
    <property type="molecule type" value="Genomic_DNA"/>
</dbReference>
<feature type="zinc finger region" description="C3H1-type" evidence="5">
    <location>
        <begin position="540"/>
        <end position="567"/>
    </location>
</feature>
<evidence type="ECO:0000256" key="1">
    <source>
        <dbReference type="ARBA" id="ARBA00022723"/>
    </source>
</evidence>
<dbReference type="PANTHER" id="PTHR13119">
    <property type="entry name" value="ZINC FINGER CCCH DOMAIN-CONTAINING PROTEI"/>
    <property type="match status" value="1"/>
</dbReference>
<evidence type="ECO:0000256" key="6">
    <source>
        <dbReference type="SAM" id="MobiDB-lite"/>
    </source>
</evidence>
<name>W9QS75_9ROSA</name>
<dbReference type="Pfam" id="PF14608">
    <property type="entry name" value="zf-CCCH_2"/>
    <property type="match status" value="2"/>
</dbReference>
<dbReference type="Proteomes" id="UP000030645">
    <property type="component" value="Unassembled WGS sequence"/>
</dbReference>
<keyword evidence="3 5" id="KW-0863">Zinc-finger</keyword>
<keyword evidence="1 5" id="KW-0479">Metal-binding</keyword>
<proteinExistence type="predicted"/>
<evidence type="ECO:0000256" key="2">
    <source>
        <dbReference type="ARBA" id="ARBA00022737"/>
    </source>
</evidence>
<keyword evidence="2" id="KW-0677">Repeat</keyword>
<evidence type="ECO:0000313" key="9">
    <source>
        <dbReference type="Proteomes" id="UP000030645"/>
    </source>
</evidence>
<feature type="domain" description="C3H1-type" evidence="7">
    <location>
        <begin position="540"/>
        <end position="567"/>
    </location>
</feature>
<dbReference type="GO" id="GO:0008270">
    <property type="term" value="F:zinc ion binding"/>
    <property type="evidence" value="ECO:0007669"/>
    <property type="project" value="UniProtKB-KW"/>
</dbReference>
<feature type="compositionally biased region" description="Polar residues" evidence="6">
    <location>
        <begin position="835"/>
        <end position="846"/>
    </location>
</feature>
<evidence type="ECO:0000256" key="5">
    <source>
        <dbReference type="PROSITE-ProRule" id="PRU00723"/>
    </source>
</evidence>
<dbReference type="GO" id="GO:0003723">
    <property type="term" value="F:RNA binding"/>
    <property type="evidence" value="ECO:0007669"/>
    <property type="project" value="InterPro"/>
</dbReference>
<evidence type="ECO:0000256" key="4">
    <source>
        <dbReference type="ARBA" id="ARBA00022833"/>
    </source>
</evidence>
<feature type="region of interest" description="Disordered" evidence="6">
    <location>
        <begin position="816"/>
        <end position="846"/>
    </location>
</feature>
<gene>
    <name evidence="8" type="ORF">L484_027297</name>
</gene>
<feature type="domain" description="C3H1-type" evidence="7">
    <location>
        <begin position="569"/>
        <end position="596"/>
    </location>
</feature>
<keyword evidence="4 5" id="KW-0862">Zinc</keyword>
<dbReference type="AlphaFoldDB" id="W9QS75"/>
<dbReference type="InterPro" id="IPR036855">
    <property type="entry name" value="Znf_CCCH_sf"/>
</dbReference>
<dbReference type="InterPro" id="IPR000571">
    <property type="entry name" value="Znf_CCCH"/>
</dbReference>
<dbReference type="STRING" id="981085.W9QS75"/>
<sequence>MEETQIETVKTSDKLVFFPPHRRRHLKSETYRTLVRIFSQFCDESPSSLATHNVDHELNTENGGDEFGQTTEKQASQQVELVRNDSMEAKSLVFEKECEVTLSGDNNGSQDRRLNEQMTINQIEQLMRLDENDGLSNQKAEIGFQNPGIGPEQMLIDELEHIVKGKRAIVLENNLKPPQIPLVENRSDINEDELLYHKEEHVDLRQSGIKRSVSACQTLSSSDDDIRIGGSASPREKGENIHSLLNNEVMLLNNSSIAFNESGEVEKAKNHAQKGCEDSNLLLDKNTVADTLDASNNNDGQGSPKADALKVDHEMPVKDKELENPVCGGDTVGSAGHMTEDVDMEEGEISGYYSMDDISMDTLLQDAEVLEGKRESEEPLNRCLKDKREFLGDEPNEADSGSTFFAFDKVDKNNNGAVGLREIDFSKTICATDIVVHKETLGAGKLDVNDSVPPAQKIEKKGTEGINNVVLCGRILEDDATRHYKVSTQKEDSKVHLKRKRGPSTKENKAKKKAKERKKRAEKNRQLGVKRLKLPLISKPKTVSYCRHYLNGRCQEGDNCKFSHDIVPLTKSKPCCYFARQQCMKGDDCPFDHELSKYPCSNFVSKGFCSRGDDCMFSHKIVAKDGSITVSKAMETEMKLASSMDNSMSKKQQKNDGAFHHTSSLLSYSKQMCSQKNPEKNVKETVSKQSEMVAKGTSFLSIVANAPLGDSNKLKQQILSPNNENRSEQSGSSVVQNSNEILSKTPPVVAPKGINFLAFGVQRDDLSCRKSGSVSSSGDSGAVQNSNEILNRTPPVVAPKGINFLAFGVQRDDLSSRKLGSTSSSQDNGVKLSPLENSNTHNQNSSASYSNLMLKGIQPAAVPKGISFLSFGKGSTDDSCNKGKAVLASSLDNGTDICVKGKEKALDEPKLSITTSSDLASSIISQVQSSSSSASRIFKDTPHSAQMALLSTLAFAAKCESRTKLNQSNRDPSVATETDKDTRHKGVIGCSQDDLAKASKILEFLSSIGSKILEHSSRNMEFIVLALVWHKKRFFLLFSFTTVTQAIEEGLTRGPPLFLMYMWD</sequence>
<organism evidence="8 9">
    <name type="scientific">Morus notabilis</name>
    <dbReference type="NCBI Taxonomy" id="981085"/>
    <lineage>
        <taxon>Eukaryota</taxon>
        <taxon>Viridiplantae</taxon>
        <taxon>Streptophyta</taxon>
        <taxon>Embryophyta</taxon>
        <taxon>Tracheophyta</taxon>
        <taxon>Spermatophyta</taxon>
        <taxon>Magnoliopsida</taxon>
        <taxon>eudicotyledons</taxon>
        <taxon>Gunneridae</taxon>
        <taxon>Pentapetalae</taxon>
        <taxon>rosids</taxon>
        <taxon>fabids</taxon>
        <taxon>Rosales</taxon>
        <taxon>Moraceae</taxon>
        <taxon>Moreae</taxon>
        <taxon>Morus</taxon>
    </lineage>
</organism>
<protein>
    <submittedName>
        <fullName evidence="8">Zinc finger CCCH domain-containing protein 65</fullName>
    </submittedName>
</protein>
<dbReference type="SUPFAM" id="SSF90229">
    <property type="entry name" value="CCCH zinc finger"/>
    <property type="match status" value="2"/>
</dbReference>
<dbReference type="Gene3D" id="4.10.1000.10">
    <property type="entry name" value="Zinc finger, CCCH-type"/>
    <property type="match status" value="1"/>
</dbReference>
<dbReference type="GO" id="GO:0005634">
    <property type="term" value="C:nucleus"/>
    <property type="evidence" value="ECO:0007669"/>
    <property type="project" value="TreeGrafter"/>
</dbReference>
<dbReference type="Pfam" id="PF00642">
    <property type="entry name" value="zf-CCCH"/>
    <property type="match status" value="1"/>
</dbReference>
<feature type="zinc finger region" description="C3H1-type" evidence="5">
    <location>
        <begin position="569"/>
        <end position="596"/>
    </location>
</feature>
<dbReference type="eggNOG" id="KOG1040">
    <property type="taxonomic scope" value="Eukaryota"/>
</dbReference>
<reference evidence="9" key="1">
    <citation type="submission" date="2013-01" db="EMBL/GenBank/DDBJ databases">
        <title>Draft Genome Sequence of a Mulberry Tree, Morus notabilis C.K. Schneid.</title>
        <authorList>
            <person name="He N."/>
            <person name="Zhao S."/>
        </authorList>
    </citation>
    <scope>NUCLEOTIDE SEQUENCE</scope>
</reference>
<dbReference type="InterPro" id="IPR045124">
    <property type="entry name" value="Su(sable)-like"/>
</dbReference>
<dbReference type="InterPro" id="IPR018247">
    <property type="entry name" value="EF_Hand_1_Ca_BS"/>
</dbReference>
<dbReference type="SMART" id="SM00356">
    <property type="entry name" value="ZnF_C3H1"/>
    <property type="match status" value="3"/>
</dbReference>
<dbReference type="PROSITE" id="PS50103">
    <property type="entry name" value="ZF_C3H1"/>
    <property type="match status" value="3"/>
</dbReference>